<comment type="caution">
    <text evidence="2">The sequence shown here is derived from an EMBL/GenBank/DDBJ whole genome shotgun (WGS) entry which is preliminary data.</text>
</comment>
<dbReference type="CDD" id="cd11614">
    <property type="entry name" value="SAF_CpaB_FlgA_like"/>
    <property type="match status" value="1"/>
</dbReference>
<dbReference type="SMART" id="SM00858">
    <property type="entry name" value="SAF"/>
    <property type="match status" value="1"/>
</dbReference>
<dbReference type="InterPro" id="IPR017592">
    <property type="entry name" value="Pilus_assmbl_Flp-typ_CpaB"/>
</dbReference>
<sequence length="298" mass="31495">MKLKLALNRNWITLAVAALLGLAAAWLAMRHVEQRVADIEQQARQPMAQAVVARETLAAGARVTHDNVAVREVPREWLHSAAITPEQFDRAAGAALAFPARGGEPLLWSQLKGERAARFSARLAPGRRAVTVPVDQLSSISGLLEPGDVIDLVLDVAKDGRRFSFPLLQEVSVLATGSRVGGAESGEADFTTITLELDPDQAGRLLAARSVGSLSAVLRPPGDRHHAARPRGDAFALLGLDDPPSAPPPSVPVIYGGRGGPIAEGNTPLSPGRFAQALSELLSDRASPTPVALETDER</sequence>
<evidence type="ECO:0000313" key="3">
    <source>
        <dbReference type="Proteomes" id="UP000536534"/>
    </source>
</evidence>
<dbReference type="InterPro" id="IPR031571">
    <property type="entry name" value="RcpC_dom"/>
</dbReference>
<dbReference type="NCBIfam" id="TIGR03177">
    <property type="entry name" value="pilus_cpaB"/>
    <property type="match status" value="1"/>
</dbReference>
<proteinExistence type="predicted"/>
<dbReference type="Pfam" id="PF16976">
    <property type="entry name" value="RcpC"/>
    <property type="match status" value="1"/>
</dbReference>
<reference evidence="2 3" key="1">
    <citation type="journal article" date="2020" name="Biotechnol. Biofuels">
        <title>New insights from the biogas microbiome by comprehensive genome-resolved metagenomics of nearly 1600 species originating from multiple anaerobic digesters.</title>
        <authorList>
            <person name="Campanaro S."/>
            <person name="Treu L."/>
            <person name="Rodriguez-R L.M."/>
            <person name="Kovalovszki A."/>
            <person name="Ziels R.M."/>
            <person name="Maus I."/>
            <person name="Zhu X."/>
            <person name="Kougias P.G."/>
            <person name="Basile A."/>
            <person name="Luo G."/>
            <person name="Schluter A."/>
            <person name="Konstantinidis K.T."/>
            <person name="Angelidaki I."/>
        </authorList>
    </citation>
    <scope>NUCLEOTIDE SEQUENCE [LARGE SCALE GENOMIC DNA]</scope>
    <source>
        <strain evidence="2">AS06rmzACSIP_256</strain>
    </source>
</reference>
<evidence type="ECO:0000259" key="1">
    <source>
        <dbReference type="PROSITE" id="PS50844"/>
    </source>
</evidence>
<dbReference type="EMBL" id="JAAYYV010000114">
    <property type="protein sequence ID" value="NLF53654.1"/>
    <property type="molecule type" value="Genomic_DNA"/>
</dbReference>
<accession>A0A7X7R7L5</accession>
<feature type="domain" description="AFP-like" evidence="1">
    <location>
        <begin position="50"/>
        <end position="114"/>
    </location>
</feature>
<dbReference type="InterPro" id="IPR013974">
    <property type="entry name" value="SAF"/>
</dbReference>
<name>A0A7X7R7L5_9RHOO</name>
<dbReference type="Pfam" id="PF08666">
    <property type="entry name" value="SAF"/>
    <property type="match status" value="1"/>
</dbReference>
<dbReference type="PROSITE" id="PS50844">
    <property type="entry name" value="AFP_LIKE"/>
    <property type="match status" value="1"/>
</dbReference>
<evidence type="ECO:0000313" key="2">
    <source>
        <dbReference type="EMBL" id="NLF53654.1"/>
    </source>
</evidence>
<protein>
    <submittedName>
        <fullName evidence="2">Flp pilus assembly protein CpaB</fullName>
    </submittedName>
</protein>
<dbReference type="InterPro" id="IPR006190">
    <property type="entry name" value="SAF_AFP_Neu5Ac"/>
</dbReference>
<gene>
    <name evidence="2" type="primary">cpaB</name>
    <name evidence="2" type="ORF">GX576_04505</name>
</gene>
<dbReference type="OrthoDB" id="2037472at2"/>
<dbReference type="Proteomes" id="UP000536534">
    <property type="component" value="Unassembled WGS sequence"/>
</dbReference>
<organism evidence="2 3">
    <name type="scientific">Thauera phenolivorans</name>
    <dbReference type="NCBI Taxonomy" id="1792543"/>
    <lineage>
        <taxon>Bacteria</taxon>
        <taxon>Pseudomonadati</taxon>
        <taxon>Pseudomonadota</taxon>
        <taxon>Betaproteobacteria</taxon>
        <taxon>Rhodocyclales</taxon>
        <taxon>Zoogloeaceae</taxon>
        <taxon>Thauera</taxon>
    </lineage>
</organism>
<dbReference type="RefSeq" id="WP_068805859.1">
    <property type="nucleotide sequence ID" value="NZ_MBFM01000002.1"/>
</dbReference>
<dbReference type="AlphaFoldDB" id="A0A7X7R7L5"/>